<dbReference type="Proteomes" id="UP000248916">
    <property type="component" value="Unassembled WGS sequence"/>
</dbReference>
<proteinExistence type="inferred from homology"/>
<dbReference type="Gene3D" id="3.40.190.170">
    <property type="entry name" value="Bacterial extracellular solute-binding protein, family 7"/>
    <property type="match status" value="1"/>
</dbReference>
<comment type="subcellular location">
    <subcellularLocation>
        <location evidence="1">Periplasm</location>
    </subcellularLocation>
</comment>
<dbReference type="RefSeq" id="WP_111536892.1">
    <property type="nucleotide sequence ID" value="NZ_QKZL01000005.1"/>
</dbReference>
<reference evidence="6 7" key="1">
    <citation type="submission" date="2018-06" db="EMBL/GenBank/DDBJ databases">
        <title>Genomic Encyclopedia of Archaeal and Bacterial Type Strains, Phase II (KMG-II): from individual species to whole genera.</title>
        <authorList>
            <person name="Goeker M."/>
        </authorList>
    </citation>
    <scope>NUCLEOTIDE SEQUENCE [LARGE SCALE GENOMIC DNA]</scope>
    <source>
        <strain evidence="6 7">DSM 22009</strain>
    </source>
</reference>
<keyword evidence="7" id="KW-1185">Reference proteome</keyword>
<name>A0A2W7NAL2_9RHOB</name>
<dbReference type="CDD" id="cd13603">
    <property type="entry name" value="PBP2_TRAP_Siap_TeaA_like"/>
    <property type="match status" value="1"/>
</dbReference>
<keyword evidence="6" id="KW-0675">Receptor</keyword>
<evidence type="ECO:0000256" key="1">
    <source>
        <dbReference type="ARBA" id="ARBA00004418"/>
    </source>
</evidence>
<dbReference type="PANTHER" id="PTHR33376:SF4">
    <property type="entry name" value="SIALIC ACID-BINDING PERIPLASMIC PROTEIN SIAP"/>
    <property type="match status" value="1"/>
</dbReference>
<gene>
    <name evidence="6" type="ORF">LX81_01750</name>
</gene>
<evidence type="ECO:0000313" key="7">
    <source>
        <dbReference type="Proteomes" id="UP000248916"/>
    </source>
</evidence>
<dbReference type="Pfam" id="PF03480">
    <property type="entry name" value="DctP"/>
    <property type="match status" value="1"/>
</dbReference>
<comment type="similarity">
    <text evidence="2">Belongs to the bacterial solute-binding protein 7 family.</text>
</comment>
<accession>A0A2W7NAL2</accession>
<dbReference type="PIRSF" id="PIRSF006470">
    <property type="entry name" value="DctB"/>
    <property type="match status" value="1"/>
</dbReference>
<evidence type="ECO:0000256" key="3">
    <source>
        <dbReference type="ARBA" id="ARBA00022448"/>
    </source>
</evidence>
<dbReference type="PROSITE" id="PS51318">
    <property type="entry name" value="TAT"/>
    <property type="match status" value="1"/>
</dbReference>
<dbReference type="GO" id="GO:0055085">
    <property type="term" value="P:transmembrane transport"/>
    <property type="evidence" value="ECO:0007669"/>
    <property type="project" value="InterPro"/>
</dbReference>
<evidence type="ECO:0000313" key="6">
    <source>
        <dbReference type="EMBL" id="PZX17118.1"/>
    </source>
</evidence>
<keyword evidence="5" id="KW-0574">Periplasm</keyword>
<evidence type="ECO:0000256" key="2">
    <source>
        <dbReference type="ARBA" id="ARBA00009023"/>
    </source>
</evidence>
<dbReference type="OrthoDB" id="8673861at2"/>
<dbReference type="InterPro" id="IPR004682">
    <property type="entry name" value="TRAP_DctP"/>
</dbReference>
<dbReference type="InterPro" id="IPR038404">
    <property type="entry name" value="TRAP_DctP_sf"/>
</dbReference>
<keyword evidence="4" id="KW-0732">Signal</keyword>
<dbReference type="InterPro" id="IPR006311">
    <property type="entry name" value="TAT_signal"/>
</dbReference>
<dbReference type="PANTHER" id="PTHR33376">
    <property type="match status" value="1"/>
</dbReference>
<dbReference type="NCBIfam" id="NF037995">
    <property type="entry name" value="TRAP_S1"/>
    <property type="match status" value="1"/>
</dbReference>
<dbReference type="EMBL" id="QKZL01000005">
    <property type="protein sequence ID" value="PZX17118.1"/>
    <property type="molecule type" value="Genomic_DNA"/>
</dbReference>
<dbReference type="AlphaFoldDB" id="A0A2W7NAL2"/>
<sequence length="333" mass="35976">MSAPARPDRRTFLGTGAAGLLAAPMLARPARAQQSVTVASLLAADKPETLIWTRIADRMEERMPGAFAFNIVPNAALGGEREVAQNARLGAVQGSLSTVSVMSAWVPETQILDLPFLFRDAAHLKAVTGGEIGEALRARLRDAGFVAPSFIDYGARQLLSKSPIRRPSELRGLNMRVIQSPLHTTLWSGYGAIPTGIPIVEVYNALETGVVDAMDLTKSAYAGFNLYEVVPDLTETSHIRAAGIVYFSRAFWDGLDAEHREVLGEEVRAAAGYFDALIVRDEVRAMEEARAGGGVVVEPEEMEAWIAGARPVWEEMAESVGGMDRIEAIRETG</sequence>
<evidence type="ECO:0000256" key="4">
    <source>
        <dbReference type="ARBA" id="ARBA00022729"/>
    </source>
</evidence>
<comment type="caution">
    <text evidence="6">The sequence shown here is derived from an EMBL/GenBank/DDBJ whole genome shotgun (WGS) entry which is preliminary data.</text>
</comment>
<protein>
    <submittedName>
        <fullName evidence="6">Tripartite ATP-independent transporter DctP family solute receptor</fullName>
    </submittedName>
</protein>
<dbReference type="GO" id="GO:0030288">
    <property type="term" value="C:outer membrane-bounded periplasmic space"/>
    <property type="evidence" value="ECO:0007669"/>
    <property type="project" value="InterPro"/>
</dbReference>
<keyword evidence="3" id="KW-0813">Transport</keyword>
<evidence type="ECO:0000256" key="5">
    <source>
        <dbReference type="ARBA" id="ARBA00022764"/>
    </source>
</evidence>
<dbReference type="InterPro" id="IPR018389">
    <property type="entry name" value="DctP_fam"/>
</dbReference>
<organism evidence="6 7">
    <name type="scientific">Palleronia aestuarii</name>
    <dbReference type="NCBI Taxonomy" id="568105"/>
    <lineage>
        <taxon>Bacteria</taxon>
        <taxon>Pseudomonadati</taxon>
        <taxon>Pseudomonadota</taxon>
        <taxon>Alphaproteobacteria</taxon>
        <taxon>Rhodobacterales</taxon>
        <taxon>Roseobacteraceae</taxon>
        <taxon>Palleronia</taxon>
    </lineage>
</organism>